<evidence type="ECO:0000256" key="5">
    <source>
        <dbReference type="ARBA" id="ARBA00022723"/>
    </source>
</evidence>
<dbReference type="GO" id="GO:0005634">
    <property type="term" value="C:nucleus"/>
    <property type="evidence" value="ECO:0007669"/>
    <property type="project" value="UniProtKB-SubCell"/>
</dbReference>
<evidence type="ECO:0000256" key="7">
    <source>
        <dbReference type="ARBA" id="ARBA00023242"/>
    </source>
</evidence>
<keyword evidence="10" id="KW-1185">Reference proteome</keyword>
<dbReference type="PANTHER" id="PTHR22930">
    <property type="match status" value="1"/>
</dbReference>
<evidence type="ECO:0000259" key="8">
    <source>
        <dbReference type="Pfam" id="PF13359"/>
    </source>
</evidence>
<evidence type="ECO:0000256" key="6">
    <source>
        <dbReference type="ARBA" id="ARBA00022801"/>
    </source>
</evidence>
<dbReference type="EMBL" id="JAFNEN010005068">
    <property type="protein sequence ID" value="KAG8170662.1"/>
    <property type="molecule type" value="Genomic_DNA"/>
</dbReference>
<comment type="similarity">
    <text evidence="3">Belongs to the HARBI1 family.</text>
</comment>
<dbReference type="AlphaFoldDB" id="A0AAV6TG65"/>
<dbReference type="InterPro" id="IPR045249">
    <property type="entry name" value="HARBI1-like"/>
</dbReference>
<evidence type="ECO:0000313" key="9">
    <source>
        <dbReference type="EMBL" id="KAG8170662.1"/>
    </source>
</evidence>
<gene>
    <name evidence="9" type="ORF">JTE90_001012</name>
</gene>
<evidence type="ECO:0000256" key="1">
    <source>
        <dbReference type="ARBA" id="ARBA00001968"/>
    </source>
</evidence>
<comment type="cofactor">
    <cofactor evidence="1">
        <name>a divalent metal cation</name>
        <dbReference type="ChEBI" id="CHEBI:60240"/>
    </cofactor>
</comment>
<keyword evidence="6" id="KW-0378">Hydrolase</keyword>
<evidence type="ECO:0000256" key="2">
    <source>
        <dbReference type="ARBA" id="ARBA00004123"/>
    </source>
</evidence>
<keyword evidence="7" id="KW-0539">Nucleus</keyword>
<evidence type="ECO:0000256" key="3">
    <source>
        <dbReference type="ARBA" id="ARBA00006958"/>
    </source>
</evidence>
<evidence type="ECO:0000256" key="4">
    <source>
        <dbReference type="ARBA" id="ARBA00022722"/>
    </source>
</evidence>
<dbReference type="GO" id="GO:0004518">
    <property type="term" value="F:nuclease activity"/>
    <property type="evidence" value="ECO:0007669"/>
    <property type="project" value="UniProtKB-KW"/>
</dbReference>
<comment type="caution">
    <text evidence="9">The sequence shown here is derived from an EMBL/GenBank/DDBJ whole genome shotgun (WGS) entry which is preliminary data.</text>
</comment>
<feature type="domain" description="DDE Tnp4" evidence="8">
    <location>
        <begin position="132"/>
        <end position="226"/>
    </location>
</feature>
<protein>
    <recommendedName>
        <fullName evidence="8">DDE Tnp4 domain-containing protein</fullName>
    </recommendedName>
</protein>
<dbReference type="GO" id="GO:0046872">
    <property type="term" value="F:metal ion binding"/>
    <property type="evidence" value="ECO:0007669"/>
    <property type="project" value="UniProtKB-KW"/>
</dbReference>
<reference evidence="9 10" key="1">
    <citation type="journal article" date="2022" name="Nat. Ecol. Evol.">
        <title>A masculinizing supergene underlies an exaggerated male reproductive morph in a spider.</title>
        <authorList>
            <person name="Hendrickx F."/>
            <person name="De Corte Z."/>
            <person name="Sonet G."/>
            <person name="Van Belleghem S.M."/>
            <person name="Kostlbacher S."/>
            <person name="Vangestel C."/>
        </authorList>
    </citation>
    <scope>NUCLEOTIDE SEQUENCE [LARGE SCALE GENOMIC DNA]</scope>
    <source>
        <strain evidence="9">W744_W776</strain>
    </source>
</reference>
<sequence length="237" mass="27289">STLRSGEAMDRYERFELEDLDYLERIERRSRYVPEERNFDLDELDDIDFKARYRFEKDTVEEIVKVLKPQLDSPTSQNKALLAEEKVLLALRFFAFGDYQISLGDMQKVSQSACCCDDFENRCGIPNVLGALDCTLIKIASPGGDTAERFRSRKSTFALNVQTLSDVELSIRNLVVRWPGSTHDSTILDHSYLRAHLEVDLQEKYVVLGDSGYPLRSYLMTPFSEPSKYSPKKVINY</sequence>
<dbReference type="PANTHER" id="PTHR22930:SF289">
    <property type="entry name" value="DDE TNP4 DOMAIN-CONTAINING PROTEIN-RELATED"/>
    <property type="match status" value="1"/>
</dbReference>
<feature type="non-terminal residue" evidence="9">
    <location>
        <position position="1"/>
    </location>
</feature>
<dbReference type="Pfam" id="PF13359">
    <property type="entry name" value="DDE_Tnp_4"/>
    <property type="match status" value="1"/>
</dbReference>
<name>A0AAV6TG65_9ARAC</name>
<proteinExistence type="inferred from homology"/>
<evidence type="ECO:0000313" key="10">
    <source>
        <dbReference type="Proteomes" id="UP000827092"/>
    </source>
</evidence>
<organism evidence="9 10">
    <name type="scientific">Oedothorax gibbosus</name>
    <dbReference type="NCBI Taxonomy" id="931172"/>
    <lineage>
        <taxon>Eukaryota</taxon>
        <taxon>Metazoa</taxon>
        <taxon>Ecdysozoa</taxon>
        <taxon>Arthropoda</taxon>
        <taxon>Chelicerata</taxon>
        <taxon>Arachnida</taxon>
        <taxon>Araneae</taxon>
        <taxon>Araneomorphae</taxon>
        <taxon>Entelegynae</taxon>
        <taxon>Araneoidea</taxon>
        <taxon>Linyphiidae</taxon>
        <taxon>Erigoninae</taxon>
        <taxon>Oedothorax</taxon>
    </lineage>
</organism>
<accession>A0AAV6TG65</accession>
<keyword evidence="5" id="KW-0479">Metal-binding</keyword>
<comment type="subcellular location">
    <subcellularLocation>
        <location evidence="2">Nucleus</location>
    </subcellularLocation>
</comment>
<dbReference type="Proteomes" id="UP000827092">
    <property type="component" value="Unassembled WGS sequence"/>
</dbReference>
<dbReference type="InterPro" id="IPR027806">
    <property type="entry name" value="HARBI1_dom"/>
</dbReference>
<keyword evidence="4" id="KW-0540">Nuclease</keyword>
<dbReference type="GO" id="GO:0016787">
    <property type="term" value="F:hydrolase activity"/>
    <property type="evidence" value="ECO:0007669"/>
    <property type="project" value="UniProtKB-KW"/>
</dbReference>